<feature type="compositionally biased region" description="Low complexity" evidence="3">
    <location>
        <begin position="25"/>
        <end position="43"/>
    </location>
</feature>
<gene>
    <name evidence="5" type="ORF">C6P46_005771</name>
</gene>
<name>A0A9P6W001_RHOMI</name>
<evidence type="ECO:0000313" key="6">
    <source>
        <dbReference type="Proteomes" id="UP000777482"/>
    </source>
</evidence>
<protein>
    <recommendedName>
        <fullName evidence="4">SH3 domain-containing protein</fullName>
    </recommendedName>
</protein>
<evidence type="ECO:0000256" key="3">
    <source>
        <dbReference type="SAM" id="MobiDB-lite"/>
    </source>
</evidence>
<feature type="region of interest" description="Disordered" evidence="3">
    <location>
        <begin position="152"/>
        <end position="182"/>
    </location>
</feature>
<accession>A0A9P6W001</accession>
<dbReference type="Proteomes" id="UP000777482">
    <property type="component" value="Unassembled WGS sequence"/>
</dbReference>
<keyword evidence="1 2" id="KW-0728">SH3 domain</keyword>
<comment type="caution">
    <text evidence="5">The sequence shown here is derived from an EMBL/GenBank/DDBJ whole genome shotgun (WGS) entry which is preliminary data.</text>
</comment>
<feature type="region of interest" description="Disordered" evidence="3">
    <location>
        <begin position="25"/>
        <end position="109"/>
    </location>
</feature>
<feature type="compositionally biased region" description="Low complexity" evidence="3">
    <location>
        <begin position="57"/>
        <end position="73"/>
    </location>
</feature>
<evidence type="ECO:0000256" key="1">
    <source>
        <dbReference type="ARBA" id="ARBA00022443"/>
    </source>
</evidence>
<dbReference type="EMBL" id="PUHQ01000066">
    <property type="protein sequence ID" value="KAG0658408.1"/>
    <property type="molecule type" value="Genomic_DNA"/>
</dbReference>
<proteinExistence type="predicted"/>
<dbReference type="SUPFAM" id="SSF50044">
    <property type="entry name" value="SH3-domain"/>
    <property type="match status" value="1"/>
</dbReference>
<dbReference type="OrthoDB" id="2529684at2759"/>
<feature type="compositionally biased region" description="Polar residues" evidence="3">
    <location>
        <begin position="168"/>
        <end position="177"/>
    </location>
</feature>
<reference evidence="5 6" key="1">
    <citation type="submission" date="2020-11" db="EMBL/GenBank/DDBJ databases">
        <title>Kefir isolates.</title>
        <authorList>
            <person name="Marcisauskas S."/>
            <person name="Kim Y."/>
            <person name="Blasche S."/>
        </authorList>
    </citation>
    <scope>NUCLEOTIDE SEQUENCE [LARGE SCALE GENOMIC DNA]</scope>
    <source>
        <strain evidence="5 6">KR</strain>
    </source>
</reference>
<dbReference type="InterPro" id="IPR001452">
    <property type="entry name" value="SH3_domain"/>
</dbReference>
<organism evidence="5 6">
    <name type="scientific">Rhodotorula mucilaginosa</name>
    <name type="common">Yeast</name>
    <name type="synonym">Rhodotorula rubra</name>
    <dbReference type="NCBI Taxonomy" id="5537"/>
    <lineage>
        <taxon>Eukaryota</taxon>
        <taxon>Fungi</taxon>
        <taxon>Dikarya</taxon>
        <taxon>Basidiomycota</taxon>
        <taxon>Pucciniomycotina</taxon>
        <taxon>Microbotryomycetes</taxon>
        <taxon>Sporidiobolales</taxon>
        <taxon>Sporidiobolaceae</taxon>
        <taxon>Rhodotorula</taxon>
    </lineage>
</organism>
<dbReference type="Gene3D" id="2.30.30.40">
    <property type="entry name" value="SH3 Domains"/>
    <property type="match status" value="1"/>
</dbReference>
<evidence type="ECO:0000313" key="5">
    <source>
        <dbReference type="EMBL" id="KAG0658408.1"/>
    </source>
</evidence>
<dbReference type="AlphaFoldDB" id="A0A9P6W001"/>
<dbReference type="PROSITE" id="PS50002">
    <property type="entry name" value="SH3"/>
    <property type="match status" value="1"/>
</dbReference>
<sequence>MWADALSDPQERQAFHSLLAEYFHRPYPTSSSSSRPEASSTPPLATSGEPALPARRTVAPVPTPASRTAARTQPPTPTSPPRERPTTGPRKPAGLEPQQKTAGGFDASSGSAVIDESLFASKGPLNKAELEKQKALSPLYVAGAKQAIKSFAPPPKRAGIEPGGAATTEGTRTSTPIAHSAPGASVRTVQAVYDYEGSSIDELPIAEGEHLTVIETDD</sequence>
<dbReference type="InterPro" id="IPR036028">
    <property type="entry name" value="SH3-like_dom_sf"/>
</dbReference>
<evidence type="ECO:0000259" key="4">
    <source>
        <dbReference type="PROSITE" id="PS50002"/>
    </source>
</evidence>
<feature type="domain" description="SH3" evidence="4">
    <location>
        <begin position="184"/>
        <end position="218"/>
    </location>
</feature>
<keyword evidence="6" id="KW-1185">Reference proteome</keyword>
<evidence type="ECO:0000256" key="2">
    <source>
        <dbReference type="PROSITE-ProRule" id="PRU00192"/>
    </source>
</evidence>